<dbReference type="EMBL" id="CP043046">
    <property type="protein sequence ID" value="QEI06728.1"/>
    <property type="molecule type" value="Genomic_DNA"/>
</dbReference>
<dbReference type="SUPFAM" id="SSF53383">
    <property type="entry name" value="PLP-dependent transferases"/>
    <property type="match status" value="1"/>
</dbReference>
<evidence type="ECO:0000256" key="1">
    <source>
        <dbReference type="ARBA" id="ARBA00005384"/>
    </source>
</evidence>
<keyword evidence="2" id="KW-0663">Pyridoxal phosphate</keyword>
<dbReference type="OrthoDB" id="5450856at2"/>
<dbReference type="GO" id="GO:0030170">
    <property type="term" value="F:pyridoxal phosphate binding"/>
    <property type="evidence" value="ECO:0007669"/>
    <property type="project" value="InterPro"/>
</dbReference>
<dbReference type="SMART" id="SM00345">
    <property type="entry name" value="HTH_GNTR"/>
    <property type="match status" value="1"/>
</dbReference>
<dbReference type="InterPro" id="IPR036390">
    <property type="entry name" value="WH_DNA-bd_sf"/>
</dbReference>
<evidence type="ECO:0000313" key="8">
    <source>
        <dbReference type="Proteomes" id="UP000325161"/>
    </source>
</evidence>
<evidence type="ECO:0000256" key="2">
    <source>
        <dbReference type="ARBA" id="ARBA00022898"/>
    </source>
</evidence>
<keyword evidence="8" id="KW-1185">Reference proteome</keyword>
<dbReference type="InterPro" id="IPR015421">
    <property type="entry name" value="PyrdxlP-dep_Trfase_major"/>
</dbReference>
<dbReference type="AlphaFoldDB" id="A0A5C0AWN4"/>
<keyword evidence="4" id="KW-0238">DNA-binding</keyword>
<dbReference type="Gene3D" id="1.10.10.10">
    <property type="entry name" value="Winged helix-like DNA-binding domain superfamily/Winged helix DNA-binding domain"/>
    <property type="match status" value="1"/>
</dbReference>
<keyword evidence="7" id="KW-0032">Aminotransferase</keyword>
<comment type="similarity">
    <text evidence="1">In the C-terminal section; belongs to the class-I pyridoxal-phosphate-dependent aminotransferase family.</text>
</comment>
<evidence type="ECO:0000259" key="6">
    <source>
        <dbReference type="PROSITE" id="PS50949"/>
    </source>
</evidence>
<dbReference type="InterPro" id="IPR004839">
    <property type="entry name" value="Aminotransferase_I/II_large"/>
</dbReference>
<accession>A0A5C0AWN4</accession>
<evidence type="ECO:0000256" key="4">
    <source>
        <dbReference type="ARBA" id="ARBA00023125"/>
    </source>
</evidence>
<dbReference type="PANTHER" id="PTHR46577">
    <property type="entry name" value="HTH-TYPE TRANSCRIPTIONAL REGULATORY PROTEIN GABR"/>
    <property type="match status" value="1"/>
</dbReference>
<evidence type="ECO:0000313" key="7">
    <source>
        <dbReference type="EMBL" id="QEI06728.1"/>
    </source>
</evidence>
<dbReference type="SUPFAM" id="SSF46785">
    <property type="entry name" value="Winged helix' DNA-binding domain"/>
    <property type="match status" value="1"/>
</dbReference>
<dbReference type="Pfam" id="PF00155">
    <property type="entry name" value="Aminotran_1_2"/>
    <property type="match status" value="1"/>
</dbReference>
<proteinExistence type="inferred from homology"/>
<protein>
    <submittedName>
        <fullName evidence="7">PLP-dependent aminotransferase family protein</fullName>
    </submittedName>
</protein>
<dbReference type="KEGG" id="pacr:FXN63_13480"/>
<dbReference type="InterPro" id="IPR000524">
    <property type="entry name" value="Tscrpt_reg_HTH_GntR"/>
</dbReference>
<dbReference type="InterPro" id="IPR051446">
    <property type="entry name" value="HTH_trans_reg/aminotransferase"/>
</dbReference>
<feature type="domain" description="HTH gntR-type" evidence="6">
    <location>
        <begin position="16"/>
        <end position="84"/>
    </location>
</feature>
<dbReference type="Pfam" id="PF00392">
    <property type="entry name" value="GntR"/>
    <property type="match status" value="1"/>
</dbReference>
<gene>
    <name evidence="7" type="ORF">FXN63_13480</name>
</gene>
<name>A0A5C0AWN4_9BURK</name>
<dbReference type="GO" id="GO:0003700">
    <property type="term" value="F:DNA-binding transcription factor activity"/>
    <property type="evidence" value="ECO:0007669"/>
    <property type="project" value="InterPro"/>
</dbReference>
<dbReference type="InterPro" id="IPR036388">
    <property type="entry name" value="WH-like_DNA-bd_sf"/>
</dbReference>
<dbReference type="InterPro" id="IPR015424">
    <property type="entry name" value="PyrdxlP-dep_Trfase"/>
</dbReference>
<sequence>MSIDLPIAWYAERLQDRTTRGIALETTALIRSGAIPIGTRLPAVRDLAAVLDVSPATISAAWSQLRRFKVISGTGRNGVWVCGDQVSLRPVRFETIGDFGGRIVADLTYATPDPALLPPLADALAAAAKTPDLNSYHRVPITDRLKESALARWPYQPESLLAVNGGFEGVYATLQTLVMPGTVVAIEQPSSLRLLDILDSLGAQVLPVQCDEDGPMPDALRAALRQKASIFLYQPRTHSITATVVSAERMAALADVLQKSTTIVIEDDGVGDISRFPSISLGKWFPERTVHIVSYSKTLGPDLRVAVLSGPEKIVREIRAYRNFGAGWTSRVMQDATAWLLDDPQTGQLVEQARNIYAARRGALVDALQARGMTTAGKDGLCVWVHVPSEQFALVTMAARGIAVYPGSLCSVNNDTQHIRIATSLLTEHVDVVAEALALCQTGRGI</sequence>
<dbReference type="RefSeq" id="WP_148815616.1">
    <property type="nucleotide sequence ID" value="NZ_CP043046.1"/>
</dbReference>
<dbReference type="Gene3D" id="3.40.640.10">
    <property type="entry name" value="Type I PLP-dependent aspartate aminotransferase-like (Major domain)"/>
    <property type="match status" value="1"/>
</dbReference>
<keyword evidence="3" id="KW-0805">Transcription regulation</keyword>
<organism evidence="7 8">
    <name type="scientific">Pigmentiphaga aceris</name>
    <dbReference type="NCBI Taxonomy" id="1940612"/>
    <lineage>
        <taxon>Bacteria</taxon>
        <taxon>Pseudomonadati</taxon>
        <taxon>Pseudomonadota</taxon>
        <taxon>Betaproteobacteria</taxon>
        <taxon>Burkholderiales</taxon>
        <taxon>Alcaligenaceae</taxon>
        <taxon>Pigmentiphaga</taxon>
    </lineage>
</organism>
<evidence type="ECO:0000256" key="3">
    <source>
        <dbReference type="ARBA" id="ARBA00023015"/>
    </source>
</evidence>
<evidence type="ECO:0000256" key="5">
    <source>
        <dbReference type="ARBA" id="ARBA00023163"/>
    </source>
</evidence>
<dbReference type="Proteomes" id="UP000325161">
    <property type="component" value="Chromosome"/>
</dbReference>
<dbReference type="PANTHER" id="PTHR46577:SF1">
    <property type="entry name" value="HTH-TYPE TRANSCRIPTIONAL REGULATORY PROTEIN GABR"/>
    <property type="match status" value="1"/>
</dbReference>
<keyword evidence="5" id="KW-0804">Transcription</keyword>
<dbReference type="GO" id="GO:0003677">
    <property type="term" value="F:DNA binding"/>
    <property type="evidence" value="ECO:0007669"/>
    <property type="project" value="UniProtKB-KW"/>
</dbReference>
<keyword evidence="7" id="KW-0808">Transferase</keyword>
<dbReference type="GO" id="GO:0008483">
    <property type="term" value="F:transaminase activity"/>
    <property type="evidence" value="ECO:0007669"/>
    <property type="project" value="UniProtKB-KW"/>
</dbReference>
<dbReference type="CDD" id="cd00609">
    <property type="entry name" value="AAT_like"/>
    <property type="match status" value="1"/>
</dbReference>
<dbReference type="PROSITE" id="PS50949">
    <property type="entry name" value="HTH_GNTR"/>
    <property type="match status" value="1"/>
</dbReference>
<reference evidence="7 8" key="1">
    <citation type="submission" date="2019-08" db="EMBL/GenBank/DDBJ databases">
        <title>Amphibian skin-associated Pigmentiphaga: genome sequence and occurrence across geography and hosts.</title>
        <authorList>
            <person name="Bletz M.C."/>
            <person name="Bunk B."/>
            <person name="Sproeer C."/>
            <person name="Biwer P."/>
            <person name="Reiter S."/>
            <person name="Rabemananjara F.C.E."/>
            <person name="Schulz S."/>
            <person name="Overmann J."/>
            <person name="Vences M."/>
        </authorList>
    </citation>
    <scope>NUCLEOTIDE SEQUENCE [LARGE SCALE GENOMIC DNA]</scope>
    <source>
        <strain evidence="7 8">Mada1488</strain>
    </source>
</reference>